<dbReference type="EMBL" id="CAJJDN010000027">
    <property type="protein sequence ID" value="CAD8071219.1"/>
    <property type="molecule type" value="Genomic_DNA"/>
</dbReference>
<accession>A0A8S1LVH2</accession>
<name>A0A8S1LVH2_9CILI</name>
<organism evidence="1 2">
    <name type="scientific">Paramecium sonneborni</name>
    <dbReference type="NCBI Taxonomy" id="65129"/>
    <lineage>
        <taxon>Eukaryota</taxon>
        <taxon>Sar</taxon>
        <taxon>Alveolata</taxon>
        <taxon>Ciliophora</taxon>
        <taxon>Intramacronucleata</taxon>
        <taxon>Oligohymenophorea</taxon>
        <taxon>Peniculida</taxon>
        <taxon>Parameciidae</taxon>
        <taxon>Paramecium</taxon>
    </lineage>
</organism>
<proteinExistence type="predicted"/>
<keyword evidence="2" id="KW-1185">Reference proteome</keyword>
<dbReference type="AlphaFoldDB" id="A0A8S1LVH2"/>
<comment type="caution">
    <text evidence="1">The sequence shown here is derived from an EMBL/GenBank/DDBJ whole genome shotgun (WGS) entry which is preliminary data.</text>
</comment>
<gene>
    <name evidence="1" type="ORF">PSON_ATCC_30995.1.T0270413</name>
</gene>
<evidence type="ECO:0000313" key="1">
    <source>
        <dbReference type="EMBL" id="CAD8071219.1"/>
    </source>
</evidence>
<protein>
    <submittedName>
        <fullName evidence="1">Uncharacterized protein</fullName>
    </submittedName>
</protein>
<sequence length="654" mass="77972">MNIYRLNQKLRHIMEVFDIIQRDQLQTLSGCYLGIHQDYLLHQVIKFQNLFDINYDELKLNMANFFQMLKEHNIIPIVILSSQTHQKINPKLILKCQSKKNKAQFRELIYNDAVIDNILPKRMIIDWLRELQIQFLLVPDAGSQIRYLFTNNLISGILAEISFLEKCFSFKELNYLILNIFDKSFEWIDIKLLTAKSQLSLDSLAELYQLHDYCTRNECIGYNDQILNQFSNTKFTKPFQELSRSDQFNVLYNIGQQFFAGKLTLQQRVQKFANYLIDSNKITQFMQQIKDSPYIDINFDELRLQTASASCIQFPTEILVFQSNGIGLFQKEQSLLQPFEFQEYEFVEPSQLAFEKLNIGYYQGKNQIKLNTSFNLFKETIKNPTLLRSIHFYYKTLKLTSRKSSFELGEQSQQINCDLIQLNINLRFLHLQGLIDLENQKGSLYASALSYVKPQYFIPFFIYLKLLETQYKPILFGQFYNPQNEKDEEILITFADKKENLLTKQLNSLSEHYQEDDEKILLLLRFFVINSISKQGQLDYFGDFITCISQNYGQQYDALLIGLYFEINQRSLIEQFINIGQQNPFYKKYNYNEEFYQFLKKKKSKQEFMTTHNLQHYIDCWTEFIKLFDYIHQKKGMRFDILFKTNEYFQQLIK</sequence>
<dbReference type="Proteomes" id="UP000692954">
    <property type="component" value="Unassembled WGS sequence"/>
</dbReference>
<evidence type="ECO:0000313" key="2">
    <source>
        <dbReference type="Proteomes" id="UP000692954"/>
    </source>
</evidence>
<reference evidence="1" key="1">
    <citation type="submission" date="2021-01" db="EMBL/GenBank/DDBJ databases">
        <authorList>
            <consortium name="Genoscope - CEA"/>
            <person name="William W."/>
        </authorList>
    </citation>
    <scope>NUCLEOTIDE SEQUENCE</scope>
</reference>
<dbReference type="OrthoDB" id="285069at2759"/>